<dbReference type="AlphaFoldDB" id="T1YSZ7"/>
<dbReference type="Gene3D" id="3.30.300.30">
    <property type="match status" value="1"/>
</dbReference>
<name>T1YSZ7_9TRYP</name>
<dbReference type="Gene3D" id="3.40.50.12780">
    <property type="entry name" value="N-terminal domain of ligase-like"/>
    <property type="match status" value="1"/>
</dbReference>
<dbReference type="Pfam" id="PF00501">
    <property type="entry name" value="AMP-binding"/>
    <property type="match status" value="1"/>
</dbReference>
<dbReference type="PANTHER" id="PTHR24096:SF149">
    <property type="entry name" value="AMP-BINDING DOMAIN-CONTAINING PROTEIN-RELATED"/>
    <property type="match status" value="1"/>
</dbReference>
<dbReference type="GO" id="GO:0016207">
    <property type="term" value="F:4-coumarate-CoA ligase activity"/>
    <property type="evidence" value="ECO:0007669"/>
    <property type="project" value="UniProtKB-EC"/>
</dbReference>
<comment type="similarity">
    <text evidence="1">Belongs to the ATP-dependent AMP-binding enzyme family.</text>
</comment>
<dbReference type="InterPro" id="IPR020845">
    <property type="entry name" value="AMP-binding_CS"/>
</dbReference>
<protein>
    <submittedName>
        <fullName evidence="5">4-coumarate--CoA ligase</fullName>
        <ecNumber evidence="5">6.2.1.12</ecNumber>
    </submittedName>
</protein>
<feature type="domain" description="AMP-dependent synthetase/ligase" evidence="3">
    <location>
        <begin position="87"/>
        <end position="461"/>
    </location>
</feature>
<evidence type="ECO:0000313" key="5">
    <source>
        <dbReference type="EMBL" id="AGU68037.1"/>
    </source>
</evidence>
<evidence type="ECO:0000259" key="3">
    <source>
        <dbReference type="Pfam" id="PF00501"/>
    </source>
</evidence>
<reference evidence="5" key="1">
    <citation type="journal article" date="2013" name="PLoS ONE">
        <title>Biosynthesis of vitamins and cofactors in bacterium-harbouring trypanosomatids depends on the symbiotic association as revealed by genomic analyses.</title>
        <authorList>
            <person name="Klein C.C."/>
            <person name="Alves J.M."/>
            <person name="Serrano M.G."/>
            <person name="Buck G.A."/>
            <person name="Vasconcelos A.T."/>
            <person name="Sagot M.F."/>
            <person name="Teixeira M.M."/>
            <person name="Camargo E.P."/>
            <person name="Motta M.C."/>
        </authorList>
    </citation>
    <scope>NUCLEOTIDE SEQUENCE</scope>
    <source>
        <strain evidence="5">TCC219</strain>
    </source>
</reference>
<dbReference type="EMBL" id="KF160263">
    <property type="protein sequence ID" value="AGU68037.1"/>
    <property type="molecule type" value="Genomic_DNA"/>
</dbReference>
<sequence>MFRRLHPCFPANNATTTAAGAATSAMAVALRTAATNINTNIQTFERKRPGAQLYRSPEGWRVYKSIHPSIQGELAQHHSLYQFMSDRWARAPSRTALIQEETKQQLNFQQLQDMTERFAQVLYHHIGIRRGDVVCIMTPNNIYYPVVAFGAMRLGAVFTATSVLSPVDALCQQLEASKTKVIVTTQMFAAAATAAADKVTLQTGHPIRVLHLEDLLKMEAPAIPSSYTAMEEAKPEDVALLPFSSGTTGVPKGTMLTNRNIIANLLTVRHSYPMDPDTDVVINVLPYFHIYGFSTVLSGALCYYIPHVIMSKYSPDAYLKAVQDYKVTIAFIAPPIAVSLLHRLEDPTTHYDFSSMKDIVCAAAPLSEDIMHRLQAKAPNLRMGQGWGLTELSPTVSYCDRLQTDLPPASVGMLSADIELRVVKIEDSQQSGADRSRGVDVEEGKEGEMWVRGPQLMKGYLREEDTAVAMQDGWFRTGDIGYMDERKLVYITGRLKELIKYKGYQVSPPEIEAQLVKHPWVKDCIVIGVPDEQDITFESARALVVLKDNLPASDVVRASDHIYRYMIRKMPQHKRLHGGVRVVKDIMKNPTGKLMRRQQRMAELEYLKNEGCL</sequence>
<dbReference type="SUPFAM" id="SSF56801">
    <property type="entry name" value="Acetyl-CoA synthetase-like"/>
    <property type="match status" value="1"/>
</dbReference>
<feature type="domain" description="AMP-binding enzyme C-terminal" evidence="4">
    <location>
        <begin position="510"/>
        <end position="593"/>
    </location>
</feature>
<dbReference type="InterPro" id="IPR000873">
    <property type="entry name" value="AMP-dep_synth/lig_dom"/>
</dbReference>
<evidence type="ECO:0000256" key="1">
    <source>
        <dbReference type="ARBA" id="ARBA00006432"/>
    </source>
</evidence>
<dbReference type="EC" id="6.2.1.12" evidence="5"/>
<organism evidence="5">
    <name type="scientific">Strigomonas galati</name>
    <dbReference type="NCBI Taxonomy" id="1003336"/>
    <lineage>
        <taxon>Eukaryota</taxon>
        <taxon>Discoba</taxon>
        <taxon>Euglenozoa</taxon>
        <taxon>Kinetoplastea</taxon>
        <taxon>Metakinetoplastina</taxon>
        <taxon>Trypanosomatida</taxon>
        <taxon>Trypanosomatidae</taxon>
        <taxon>Strigomonadinae</taxon>
        <taxon>Strigomonas</taxon>
    </lineage>
</organism>
<dbReference type="InterPro" id="IPR042099">
    <property type="entry name" value="ANL_N_sf"/>
</dbReference>
<dbReference type="InterPro" id="IPR045851">
    <property type="entry name" value="AMP-bd_C_sf"/>
</dbReference>
<proteinExistence type="inferred from homology"/>
<dbReference type="InterPro" id="IPR025110">
    <property type="entry name" value="AMP-bd_C"/>
</dbReference>
<evidence type="ECO:0000259" key="4">
    <source>
        <dbReference type="Pfam" id="PF13193"/>
    </source>
</evidence>
<evidence type="ECO:0000256" key="2">
    <source>
        <dbReference type="ARBA" id="ARBA00022598"/>
    </source>
</evidence>
<dbReference type="Pfam" id="PF13193">
    <property type="entry name" value="AMP-binding_C"/>
    <property type="match status" value="1"/>
</dbReference>
<keyword evidence="2 5" id="KW-0436">Ligase</keyword>
<accession>T1YSZ7</accession>
<dbReference type="PROSITE" id="PS00455">
    <property type="entry name" value="AMP_BINDING"/>
    <property type="match status" value="1"/>
</dbReference>
<dbReference type="PANTHER" id="PTHR24096">
    <property type="entry name" value="LONG-CHAIN-FATTY-ACID--COA LIGASE"/>
    <property type="match status" value="1"/>
</dbReference>